<dbReference type="PANTHER" id="PTHR32432">
    <property type="entry name" value="CELL DIVISION PROTEIN FTSA-RELATED"/>
    <property type="match status" value="1"/>
</dbReference>
<dbReference type="PIRSF" id="PIRSF019169">
    <property type="entry name" value="PilM"/>
    <property type="match status" value="1"/>
</dbReference>
<dbReference type="AlphaFoldDB" id="A0AA51X5R8"/>
<organism evidence="2 3">
    <name type="scientific">Pleionea litopenaei</name>
    <dbReference type="NCBI Taxonomy" id="3070815"/>
    <lineage>
        <taxon>Bacteria</taxon>
        <taxon>Pseudomonadati</taxon>
        <taxon>Pseudomonadota</taxon>
        <taxon>Gammaproteobacteria</taxon>
        <taxon>Oceanospirillales</taxon>
        <taxon>Pleioneaceae</taxon>
        <taxon>Pleionea</taxon>
    </lineage>
</organism>
<dbReference type="InterPro" id="IPR050696">
    <property type="entry name" value="FtsA/MreB"/>
</dbReference>
<proteinExistence type="predicted"/>
<name>A0AA51X5R8_9GAMM</name>
<gene>
    <name evidence="2" type="ORF">Q9312_14620</name>
</gene>
<dbReference type="NCBIfam" id="TIGR01175">
    <property type="entry name" value="pilM"/>
    <property type="match status" value="1"/>
</dbReference>
<dbReference type="InterPro" id="IPR043129">
    <property type="entry name" value="ATPase_NBD"/>
</dbReference>
<dbReference type="SUPFAM" id="SSF53067">
    <property type="entry name" value="Actin-like ATPase domain"/>
    <property type="match status" value="2"/>
</dbReference>
<dbReference type="GO" id="GO:0051301">
    <property type="term" value="P:cell division"/>
    <property type="evidence" value="ECO:0007669"/>
    <property type="project" value="InterPro"/>
</dbReference>
<dbReference type="KEGG" id="plei:Q9312_14620"/>
<feature type="domain" description="SHS2" evidence="1">
    <location>
        <begin position="13"/>
        <end position="180"/>
    </location>
</feature>
<protein>
    <submittedName>
        <fullName evidence="2">Pilus assembly protein PilM</fullName>
    </submittedName>
</protein>
<dbReference type="InterPro" id="IPR005883">
    <property type="entry name" value="PilM"/>
</dbReference>
<dbReference type="Proteomes" id="UP001239782">
    <property type="component" value="Chromosome"/>
</dbReference>
<evidence type="ECO:0000313" key="3">
    <source>
        <dbReference type="Proteomes" id="UP001239782"/>
    </source>
</evidence>
<dbReference type="Pfam" id="PF11104">
    <property type="entry name" value="PilM_2"/>
    <property type="match status" value="1"/>
</dbReference>
<dbReference type="EMBL" id="CP133548">
    <property type="protein sequence ID" value="WMS86452.1"/>
    <property type="molecule type" value="Genomic_DNA"/>
</dbReference>
<evidence type="ECO:0000313" key="2">
    <source>
        <dbReference type="EMBL" id="WMS86452.1"/>
    </source>
</evidence>
<sequence>MLAQLFGTKRPSVVGLDISSTSVKLLELGRVGSRYRVEAYAVEPLPQEAVSERDIRDPEAVGEAIKRVMSRSKAGIKNAAVAVAGSAVITKTIQLDKNLSDDDMENQIQVEADQYIPYPLEEVALDFEVIGESEKAPDKVDVLLAASRSENVYSRADAVELGGLEAKVVDVEAYAMERAFKLLENQLPDQGEGKIIAIVDVGATMTSLSVLEDFKTIYTREQVFGGAQLTEEIQRRYGLSYEEAGMAKKQGGLPDDYEPEVLEPFKEAVIQQVSRSLQFFYGSSQYSEVDHVVLAGGCAVIDGLEEMLEERLGVSASIANPFADMSIANRVNAQALSVDAPSLMICCGLALRSFD</sequence>
<dbReference type="Gene3D" id="3.30.420.40">
    <property type="match status" value="2"/>
</dbReference>
<keyword evidence="3" id="KW-1185">Reference proteome</keyword>
<dbReference type="InterPro" id="IPR003494">
    <property type="entry name" value="SHS2_FtsA"/>
</dbReference>
<dbReference type="CDD" id="cd24049">
    <property type="entry name" value="ASKHA_NBD_PilM"/>
    <property type="match status" value="1"/>
</dbReference>
<evidence type="ECO:0000259" key="1">
    <source>
        <dbReference type="SMART" id="SM00842"/>
    </source>
</evidence>
<dbReference type="RefSeq" id="WP_309201597.1">
    <property type="nucleotide sequence ID" value="NZ_CP133548.1"/>
</dbReference>
<accession>A0AA51X5R8</accession>
<reference evidence="2 3" key="1">
    <citation type="submission" date="2023-08" db="EMBL/GenBank/DDBJ databases">
        <title>Pleionea litopenaei sp. nov., isolated from stomach of juvenile Litopenaeus vannamei.</title>
        <authorList>
            <person name="Rho A.M."/>
            <person name="Hwang C.Y."/>
        </authorList>
    </citation>
    <scope>NUCLEOTIDE SEQUENCE [LARGE SCALE GENOMIC DNA]</scope>
    <source>
        <strain evidence="2 3">HL-JVS1</strain>
    </source>
</reference>
<dbReference type="Gene3D" id="3.30.1490.300">
    <property type="match status" value="1"/>
</dbReference>
<dbReference type="PANTHER" id="PTHR32432:SF3">
    <property type="entry name" value="ETHANOLAMINE UTILIZATION PROTEIN EUTJ"/>
    <property type="match status" value="1"/>
</dbReference>
<dbReference type="SMART" id="SM00842">
    <property type="entry name" value="FtsA"/>
    <property type="match status" value="1"/>
</dbReference>